<accession>A0ABN1Q1E3</accession>
<evidence type="ECO:0000313" key="2">
    <source>
        <dbReference type="EMBL" id="GAA0936173.1"/>
    </source>
</evidence>
<gene>
    <name evidence="2" type="ORF">GCM10009550_01750</name>
</gene>
<name>A0ABN1Q1E3_9ACTN</name>
<sequence>MNDGEYYDEDYSYEETESEPQGSGNLVKDLRNQLKSKTKAEKELRERLATMESQYRQTALKDALRDAGVNEKVAKLVPSDIAPDKVGEWLEEYGDVLGVQKNATPEPTAPAQSQDPEVQAMQAMQMMTASGSAPTGDITEADLSSAPSKEAFWELLRRGGNTKL</sequence>
<dbReference type="EMBL" id="BAAAHH010000001">
    <property type="protein sequence ID" value="GAA0936173.1"/>
    <property type="molecule type" value="Genomic_DNA"/>
</dbReference>
<keyword evidence="3" id="KW-1185">Reference proteome</keyword>
<evidence type="ECO:0000313" key="3">
    <source>
        <dbReference type="Proteomes" id="UP001500665"/>
    </source>
</evidence>
<organism evidence="2 3">
    <name type="scientific">Actinocorallia libanotica</name>
    <dbReference type="NCBI Taxonomy" id="46162"/>
    <lineage>
        <taxon>Bacteria</taxon>
        <taxon>Bacillati</taxon>
        <taxon>Actinomycetota</taxon>
        <taxon>Actinomycetes</taxon>
        <taxon>Streptosporangiales</taxon>
        <taxon>Thermomonosporaceae</taxon>
        <taxon>Actinocorallia</taxon>
    </lineage>
</organism>
<protein>
    <recommendedName>
        <fullName evidence="4">Scaffolding protein</fullName>
    </recommendedName>
</protein>
<feature type="region of interest" description="Disordered" evidence="1">
    <location>
        <begin position="126"/>
        <end position="145"/>
    </location>
</feature>
<evidence type="ECO:0008006" key="4">
    <source>
        <dbReference type="Google" id="ProtNLM"/>
    </source>
</evidence>
<feature type="compositionally biased region" description="Polar residues" evidence="1">
    <location>
        <begin position="101"/>
        <end position="116"/>
    </location>
</feature>
<feature type="compositionally biased region" description="Acidic residues" evidence="1">
    <location>
        <begin position="1"/>
        <end position="18"/>
    </location>
</feature>
<proteinExistence type="predicted"/>
<feature type="region of interest" description="Disordered" evidence="1">
    <location>
        <begin position="100"/>
        <end position="119"/>
    </location>
</feature>
<evidence type="ECO:0000256" key="1">
    <source>
        <dbReference type="SAM" id="MobiDB-lite"/>
    </source>
</evidence>
<feature type="region of interest" description="Disordered" evidence="1">
    <location>
        <begin position="1"/>
        <end position="29"/>
    </location>
</feature>
<dbReference type="Proteomes" id="UP001500665">
    <property type="component" value="Unassembled WGS sequence"/>
</dbReference>
<reference evidence="2 3" key="1">
    <citation type="journal article" date="2019" name="Int. J. Syst. Evol. Microbiol.">
        <title>The Global Catalogue of Microorganisms (GCM) 10K type strain sequencing project: providing services to taxonomists for standard genome sequencing and annotation.</title>
        <authorList>
            <consortium name="The Broad Institute Genomics Platform"/>
            <consortium name="The Broad Institute Genome Sequencing Center for Infectious Disease"/>
            <person name="Wu L."/>
            <person name="Ma J."/>
        </authorList>
    </citation>
    <scope>NUCLEOTIDE SEQUENCE [LARGE SCALE GENOMIC DNA]</scope>
    <source>
        <strain evidence="2 3">JCM 10696</strain>
    </source>
</reference>
<comment type="caution">
    <text evidence="2">The sequence shown here is derived from an EMBL/GenBank/DDBJ whole genome shotgun (WGS) entry which is preliminary data.</text>
</comment>